<reference evidence="4" key="1">
    <citation type="submission" date="2020-07" db="EMBL/GenBank/DDBJ databases">
        <authorList>
            <person name="Camacho E."/>
        </authorList>
    </citation>
    <scope>NUCLEOTIDE SEQUENCE</scope>
    <source>
        <strain evidence="4">MPO218</strain>
    </source>
</reference>
<dbReference type="SUPFAM" id="SSF48498">
    <property type="entry name" value="Tetracyclin repressor-like, C-terminal domain"/>
    <property type="match status" value="1"/>
</dbReference>
<dbReference type="InterPro" id="IPR036271">
    <property type="entry name" value="Tet_transcr_reg_TetR-rel_C_sf"/>
</dbReference>
<dbReference type="EMBL" id="CP059319">
    <property type="protein sequence ID" value="QTH19722.1"/>
    <property type="molecule type" value="Genomic_DNA"/>
</dbReference>
<sequence>MNADPYPSPARQAGRPRRLTLDRLLDTAIELGLADLNMKELAAHLGVGIATLYRYVENRDALIRLAAGRQATRSAPVDSGQPWREIVLDYAAALFSSVGQQPSLIIEFVEARWGIAVELEFVDGFLGALERRGFAPGEAMALYRAMAKIVLGAAVAAGHFAALAARGTTQARELRQALGSFEADELPHLRAAADDYADEVAATAWRPILDAVLDATEARRG</sequence>
<evidence type="ECO:0000313" key="5">
    <source>
        <dbReference type="Proteomes" id="UP000664914"/>
    </source>
</evidence>
<dbReference type="InterPro" id="IPR009057">
    <property type="entry name" value="Homeodomain-like_sf"/>
</dbReference>
<dbReference type="Gene3D" id="1.10.357.10">
    <property type="entry name" value="Tetracycline Repressor, domain 2"/>
    <property type="match status" value="1"/>
</dbReference>
<dbReference type="AlphaFoldDB" id="A0A975HC14"/>
<name>A0A975HC14_9SPHN</name>
<dbReference type="GO" id="GO:0003677">
    <property type="term" value="F:DNA binding"/>
    <property type="evidence" value="ECO:0007669"/>
    <property type="project" value="UniProtKB-UniRule"/>
</dbReference>
<dbReference type="SUPFAM" id="SSF46689">
    <property type="entry name" value="Homeodomain-like"/>
    <property type="match status" value="1"/>
</dbReference>
<feature type="DNA-binding region" description="H-T-H motif" evidence="2">
    <location>
        <begin position="37"/>
        <end position="56"/>
    </location>
</feature>
<dbReference type="Proteomes" id="UP000664914">
    <property type="component" value="Chromosome"/>
</dbReference>
<keyword evidence="1 2" id="KW-0238">DNA-binding</keyword>
<evidence type="ECO:0000259" key="3">
    <source>
        <dbReference type="PROSITE" id="PS50977"/>
    </source>
</evidence>
<feature type="domain" description="HTH tetR-type" evidence="3">
    <location>
        <begin position="14"/>
        <end position="74"/>
    </location>
</feature>
<dbReference type="InterPro" id="IPR001647">
    <property type="entry name" value="HTH_TetR"/>
</dbReference>
<protein>
    <submittedName>
        <fullName evidence="4">TetR family transcriptional regulator</fullName>
    </submittedName>
</protein>
<evidence type="ECO:0000256" key="1">
    <source>
        <dbReference type="ARBA" id="ARBA00023125"/>
    </source>
</evidence>
<proteinExistence type="predicted"/>
<gene>
    <name evidence="4" type="ORF">HRJ34_15235</name>
</gene>
<evidence type="ECO:0000313" key="4">
    <source>
        <dbReference type="EMBL" id="QTH19722.1"/>
    </source>
</evidence>
<organism evidence="4 5">
    <name type="scientific">Rhizorhabdus wittichii</name>
    <dbReference type="NCBI Taxonomy" id="160791"/>
    <lineage>
        <taxon>Bacteria</taxon>
        <taxon>Pseudomonadati</taxon>
        <taxon>Pseudomonadota</taxon>
        <taxon>Alphaproteobacteria</taxon>
        <taxon>Sphingomonadales</taxon>
        <taxon>Sphingomonadaceae</taxon>
        <taxon>Rhizorhabdus</taxon>
    </lineage>
</organism>
<reference evidence="4" key="2">
    <citation type="submission" date="2021-04" db="EMBL/GenBank/DDBJ databases">
        <title>Isolation and genomic analysis of the ibuprofen-degrading bacterium Sphingomonas strain MPO218.</title>
        <authorList>
            <person name="Aulestia M."/>
            <person name="Flores A."/>
            <person name="Mangas E.L."/>
            <person name="Perez-Pulido A.J."/>
            <person name="Santero E."/>
            <person name="Camacho E.M."/>
        </authorList>
    </citation>
    <scope>NUCLEOTIDE SEQUENCE</scope>
    <source>
        <strain evidence="4">MPO218</strain>
    </source>
</reference>
<evidence type="ECO:0000256" key="2">
    <source>
        <dbReference type="PROSITE-ProRule" id="PRU00335"/>
    </source>
</evidence>
<accession>A0A975HC14</accession>
<dbReference type="RefSeq" id="WP_012049556.1">
    <property type="nucleotide sequence ID" value="NZ_CP059319.1"/>
</dbReference>
<dbReference type="Gene3D" id="1.10.10.60">
    <property type="entry name" value="Homeodomain-like"/>
    <property type="match status" value="1"/>
</dbReference>
<dbReference type="PROSITE" id="PS50977">
    <property type="entry name" value="HTH_TETR_2"/>
    <property type="match status" value="1"/>
</dbReference>